<feature type="transmembrane region" description="Helical" evidence="1">
    <location>
        <begin position="23"/>
        <end position="49"/>
    </location>
</feature>
<evidence type="ECO:0000313" key="3">
    <source>
        <dbReference type="Proteomes" id="UP001596296"/>
    </source>
</evidence>
<dbReference type="EMBL" id="JBHSXL010000003">
    <property type="protein sequence ID" value="MFC6891979.1"/>
    <property type="molecule type" value="Genomic_DNA"/>
</dbReference>
<gene>
    <name evidence="2" type="ORF">ACFQE9_05030</name>
</gene>
<keyword evidence="3" id="KW-1185">Reference proteome</keyword>
<accession>A0ABD5UVW4</accession>
<dbReference type="RefSeq" id="WP_379741239.1">
    <property type="nucleotide sequence ID" value="NZ_JBHSVN010000001.1"/>
</dbReference>
<keyword evidence="1" id="KW-1133">Transmembrane helix</keyword>
<evidence type="ECO:0000313" key="2">
    <source>
        <dbReference type="EMBL" id="MFC6891979.1"/>
    </source>
</evidence>
<dbReference type="AlphaFoldDB" id="A0ABD5UVW4"/>
<comment type="caution">
    <text evidence="2">The sequence shown here is derived from an EMBL/GenBank/DDBJ whole genome shotgun (WGS) entry which is preliminary data.</text>
</comment>
<sequence>MSRSTSHDASATAPTTTWARKNWLLITLFTALSIVGVVVSTGAFGFGLVDADGGSSDGVSVPAYVYLYASMGALGYIFTKLMSGIESYDETDDMDRLVELALRIPVAWVLGAGVYLLSTALLAPGQPETARFTAGVAFLVGLYVNVTMKSLGSLADRLLGRGSDR</sequence>
<name>A0ABD5UVW4_9EURY</name>
<dbReference type="Proteomes" id="UP001596296">
    <property type="component" value="Unassembled WGS sequence"/>
</dbReference>
<proteinExistence type="predicted"/>
<keyword evidence="1" id="KW-0472">Membrane</keyword>
<keyword evidence="1" id="KW-0812">Transmembrane</keyword>
<feature type="transmembrane region" description="Helical" evidence="1">
    <location>
        <begin position="129"/>
        <end position="148"/>
    </location>
</feature>
<feature type="transmembrane region" description="Helical" evidence="1">
    <location>
        <begin position="100"/>
        <end position="123"/>
    </location>
</feature>
<organism evidence="2 3">
    <name type="scientific">Halopenitus salinus</name>
    <dbReference type="NCBI Taxonomy" id="1198295"/>
    <lineage>
        <taxon>Archaea</taxon>
        <taxon>Methanobacteriati</taxon>
        <taxon>Methanobacteriota</taxon>
        <taxon>Stenosarchaea group</taxon>
        <taxon>Halobacteria</taxon>
        <taxon>Halobacteriales</taxon>
        <taxon>Haloferacaceae</taxon>
        <taxon>Halopenitus</taxon>
    </lineage>
</organism>
<evidence type="ECO:0000256" key="1">
    <source>
        <dbReference type="SAM" id="Phobius"/>
    </source>
</evidence>
<feature type="transmembrane region" description="Helical" evidence="1">
    <location>
        <begin position="61"/>
        <end position="79"/>
    </location>
</feature>
<reference evidence="2 3" key="1">
    <citation type="journal article" date="2019" name="Int. J. Syst. Evol. Microbiol.">
        <title>The Global Catalogue of Microorganisms (GCM) 10K type strain sequencing project: providing services to taxonomists for standard genome sequencing and annotation.</title>
        <authorList>
            <consortium name="The Broad Institute Genomics Platform"/>
            <consortium name="The Broad Institute Genome Sequencing Center for Infectious Disease"/>
            <person name="Wu L."/>
            <person name="Ma J."/>
        </authorList>
    </citation>
    <scope>NUCLEOTIDE SEQUENCE [LARGE SCALE GENOMIC DNA]</scope>
    <source>
        <strain evidence="2 3">SKJ47</strain>
    </source>
</reference>
<protein>
    <submittedName>
        <fullName evidence="2">Uncharacterized protein</fullName>
    </submittedName>
</protein>